<evidence type="ECO:0000259" key="8">
    <source>
        <dbReference type="SMART" id="SM00858"/>
    </source>
</evidence>
<reference evidence="9 10" key="1">
    <citation type="submission" date="2018-07" db="EMBL/GenBank/DDBJ databases">
        <title>Halomonas rutogse sp. nov., isolated from Lake TangqianCo on Tibetan Plateau.</title>
        <authorList>
            <person name="Lu H."/>
            <person name="Xing P."/>
            <person name="Wu Q."/>
        </authorList>
    </citation>
    <scope>NUCLEOTIDE SEQUENCE [LARGE SCALE GENOMIC DNA]</scope>
    <source>
        <strain evidence="9 10">TQ8S</strain>
    </source>
</reference>
<evidence type="ECO:0000256" key="7">
    <source>
        <dbReference type="RuleBase" id="RU362063"/>
    </source>
</evidence>
<keyword evidence="5 7" id="KW-0574">Periplasm</keyword>
<dbReference type="Gene3D" id="2.30.30.760">
    <property type="match status" value="1"/>
</dbReference>
<gene>
    <name evidence="9" type="ORF">DU506_17415</name>
</gene>
<keyword evidence="4" id="KW-0732">Signal</keyword>
<evidence type="ECO:0000256" key="6">
    <source>
        <dbReference type="ARBA" id="ARBA00025643"/>
    </source>
</evidence>
<dbReference type="Proteomes" id="UP000253204">
    <property type="component" value="Unassembled WGS sequence"/>
</dbReference>
<dbReference type="Pfam" id="PF17656">
    <property type="entry name" value="ChapFlgA_N"/>
    <property type="match status" value="1"/>
</dbReference>
<keyword evidence="9" id="KW-0282">Flagellum</keyword>
<dbReference type="InterPro" id="IPR013974">
    <property type="entry name" value="SAF"/>
</dbReference>
<evidence type="ECO:0000256" key="5">
    <source>
        <dbReference type="ARBA" id="ARBA00022764"/>
    </source>
</evidence>
<protein>
    <recommendedName>
        <fullName evidence="3 7">Flagella basal body P-ring formation protein FlgA</fullName>
    </recommendedName>
</protein>
<comment type="caution">
    <text evidence="9">The sequence shown here is derived from an EMBL/GenBank/DDBJ whole genome shotgun (WGS) entry which is preliminary data.</text>
</comment>
<keyword evidence="9" id="KW-0969">Cilium</keyword>
<comment type="similarity">
    <text evidence="2 7">Belongs to the FlgA family.</text>
</comment>
<dbReference type="RefSeq" id="WP_114488160.1">
    <property type="nucleotide sequence ID" value="NZ_CBCSHM010000056.1"/>
</dbReference>
<name>A0A368TQJ3_9GAMM</name>
<keyword evidence="9" id="KW-0966">Cell projection</keyword>
<dbReference type="InterPro" id="IPR041231">
    <property type="entry name" value="FlgA_N"/>
</dbReference>
<evidence type="ECO:0000313" key="10">
    <source>
        <dbReference type="Proteomes" id="UP000253204"/>
    </source>
</evidence>
<dbReference type="PANTHER" id="PTHR36307:SF1">
    <property type="entry name" value="FLAGELLA BASAL BODY P-RING FORMATION PROTEIN FLGA"/>
    <property type="match status" value="1"/>
</dbReference>
<keyword evidence="7" id="KW-1005">Bacterial flagellum biogenesis</keyword>
<keyword evidence="10" id="KW-1185">Reference proteome</keyword>
<dbReference type="Gene3D" id="3.90.1210.10">
    <property type="entry name" value="Antifreeze-like/N-acetylneuraminic acid synthase C-terminal domain"/>
    <property type="match status" value="1"/>
</dbReference>
<dbReference type="PANTHER" id="PTHR36307">
    <property type="entry name" value="FLAGELLA BASAL BODY P-RING FORMATION PROTEIN FLGA"/>
    <property type="match status" value="1"/>
</dbReference>
<dbReference type="Pfam" id="PF13144">
    <property type="entry name" value="ChapFlgA"/>
    <property type="match status" value="1"/>
</dbReference>
<dbReference type="AlphaFoldDB" id="A0A368TQJ3"/>
<evidence type="ECO:0000313" key="9">
    <source>
        <dbReference type="EMBL" id="RCV87009.1"/>
    </source>
</evidence>
<evidence type="ECO:0000256" key="1">
    <source>
        <dbReference type="ARBA" id="ARBA00004418"/>
    </source>
</evidence>
<dbReference type="EMBL" id="QPIJ01000056">
    <property type="protein sequence ID" value="RCV87009.1"/>
    <property type="molecule type" value="Genomic_DNA"/>
</dbReference>
<evidence type="ECO:0000256" key="3">
    <source>
        <dbReference type="ARBA" id="ARBA00014754"/>
    </source>
</evidence>
<dbReference type="InterPro" id="IPR039246">
    <property type="entry name" value="Flagellar_FlgA"/>
</dbReference>
<dbReference type="OrthoDB" id="6236246at2"/>
<dbReference type="InterPro" id="IPR017585">
    <property type="entry name" value="SAF_FlgA"/>
</dbReference>
<evidence type="ECO:0000256" key="4">
    <source>
        <dbReference type="ARBA" id="ARBA00022729"/>
    </source>
</evidence>
<dbReference type="CDD" id="cd11614">
    <property type="entry name" value="SAF_CpaB_FlgA_like"/>
    <property type="match status" value="1"/>
</dbReference>
<accession>A0A368TQJ3</accession>
<comment type="function">
    <text evidence="6 7">Involved in the assembly process of the P-ring formation. It may associate with FlgF on the rod constituting a structure essential for the P-ring assembly or may act as a modulator protein for the P-ring assembly.</text>
</comment>
<comment type="subcellular location">
    <subcellularLocation>
        <location evidence="1 7">Periplasm</location>
    </subcellularLocation>
</comment>
<dbReference type="NCBIfam" id="TIGR03170">
    <property type="entry name" value="flgA_cterm"/>
    <property type="match status" value="1"/>
</dbReference>
<organism evidence="9 10">
    <name type="scientific">Vreelandella rituensis</name>
    <dbReference type="NCBI Taxonomy" id="2282306"/>
    <lineage>
        <taxon>Bacteria</taxon>
        <taxon>Pseudomonadati</taxon>
        <taxon>Pseudomonadota</taxon>
        <taxon>Gammaproteobacteria</taxon>
        <taxon>Oceanospirillales</taxon>
        <taxon>Halomonadaceae</taxon>
        <taxon>Vreelandella</taxon>
    </lineage>
</organism>
<sequence>MRLFITCHWLRHAIAVVGLGLLAANITWASETDDAFMQRVHGFLFEQAQPLGEEVIIELRAPSRHLPPCIDPKPFLTNADQAPVGRVSVGVRCGEDGGQVRYMQAEIGVIGTYMIAAHDIERGAIISASMLTERSGNLNELPAQALLEAEAIVGQMTRSPIRAESIFQAHFLQKPPLVERGQRVTVEARGSAFRVTREGEALETGGAGDRIRVRFGPRELISARVTENGTLVVDF</sequence>
<evidence type="ECO:0000256" key="2">
    <source>
        <dbReference type="ARBA" id="ARBA00010474"/>
    </source>
</evidence>
<proteinExistence type="inferred from homology"/>
<dbReference type="GO" id="GO:0044780">
    <property type="term" value="P:bacterial-type flagellum assembly"/>
    <property type="evidence" value="ECO:0007669"/>
    <property type="project" value="InterPro"/>
</dbReference>
<dbReference type="SMART" id="SM00858">
    <property type="entry name" value="SAF"/>
    <property type="match status" value="1"/>
</dbReference>
<feature type="domain" description="SAF" evidence="8">
    <location>
        <begin position="111"/>
        <end position="173"/>
    </location>
</feature>
<dbReference type="GO" id="GO:0042597">
    <property type="term" value="C:periplasmic space"/>
    <property type="evidence" value="ECO:0007669"/>
    <property type="project" value="UniProtKB-SubCell"/>
</dbReference>